<organism evidence="4 5">
    <name type="scientific">Methyloradius palustris</name>
    <dbReference type="NCBI Taxonomy" id="2778876"/>
    <lineage>
        <taxon>Bacteria</taxon>
        <taxon>Pseudomonadati</taxon>
        <taxon>Pseudomonadota</taxon>
        <taxon>Betaproteobacteria</taxon>
        <taxon>Nitrosomonadales</taxon>
        <taxon>Methylophilaceae</taxon>
        <taxon>Methyloradius</taxon>
    </lineage>
</organism>
<reference evidence="4" key="1">
    <citation type="journal article" date="2021" name="Arch. Microbiol.">
        <title>Methyloradius palustris gen. nov., sp. nov., a methanol-oxidizing bacterium isolated from snow.</title>
        <authorList>
            <person name="Miyadera T."/>
            <person name="Kojima H."/>
            <person name="Fukui M."/>
        </authorList>
    </citation>
    <scope>NUCLEOTIDE SEQUENCE</scope>
    <source>
        <strain evidence="4">Zm11</strain>
    </source>
</reference>
<gene>
    <name evidence="4" type="primary">wbbJ</name>
    <name evidence="4" type="ORF">ZMTM_15400</name>
</gene>
<protein>
    <submittedName>
        <fullName evidence="4">Lipopolysaccharide biosynthesis O-acetyl transferase WbbJ</fullName>
    </submittedName>
</protein>
<evidence type="ECO:0000256" key="3">
    <source>
        <dbReference type="ARBA" id="ARBA00023315"/>
    </source>
</evidence>
<keyword evidence="1 4" id="KW-0808">Transferase</keyword>
<dbReference type="AlphaFoldDB" id="A0A8D5G8X5"/>
<dbReference type="InterPro" id="IPR001451">
    <property type="entry name" value="Hexapep"/>
</dbReference>
<dbReference type="KEGG" id="mpau:ZMTM_15400"/>
<sequence>MSFLRFVFGNVRYVLKSSSNERSLAAIIKVIKELVNIAFSILSAKVVGWPNSCLGSGSRVSGSNGIVVKGLASIKKQAWIEAVFKYNAQLFSPSIIIGYRFYAADRLHISAINKIEIGDDCLFGSSVYISDHNHGSYKGIEQSNPQESPIARKLVSLGPVIIGNNVWLGDNVVIVGPVKIGSGSVIGANSVITKDIPEMAIAAGVPAQILKKFNVETNVWEKVIN</sequence>
<proteinExistence type="predicted"/>
<dbReference type="GO" id="GO:0016746">
    <property type="term" value="F:acyltransferase activity"/>
    <property type="evidence" value="ECO:0007669"/>
    <property type="project" value="UniProtKB-KW"/>
</dbReference>
<evidence type="ECO:0000313" key="4">
    <source>
        <dbReference type="EMBL" id="BCM25281.1"/>
    </source>
</evidence>
<keyword evidence="2" id="KW-0677">Repeat</keyword>
<dbReference type="SUPFAM" id="SSF51161">
    <property type="entry name" value="Trimeric LpxA-like enzymes"/>
    <property type="match status" value="1"/>
</dbReference>
<dbReference type="Pfam" id="PF14602">
    <property type="entry name" value="Hexapep_2"/>
    <property type="match status" value="1"/>
</dbReference>
<dbReference type="Proteomes" id="UP000826722">
    <property type="component" value="Chromosome"/>
</dbReference>
<dbReference type="PANTHER" id="PTHR23416:SF78">
    <property type="entry name" value="LIPOPOLYSACCHARIDE BIOSYNTHESIS O-ACETYL TRANSFERASE WBBJ-RELATED"/>
    <property type="match status" value="1"/>
</dbReference>
<dbReference type="InterPro" id="IPR018357">
    <property type="entry name" value="Hexapep_transf_CS"/>
</dbReference>
<name>A0A8D5G8X5_9PROT</name>
<keyword evidence="3" id="KW-0012">Acyltransferase</keyword>
<dbReference type="EMBL" id="AP024110">
    <property type="protein sequence ID" value="BCM25281.1"/>
    <property type="molecule type" value="Genomic_DNA"/>
</dbReference>
<dbReference type="PANTHER" id="PTHR23416">
    <property type="entry name" value="SIALIC ACID SYNTHASE-RELATED"/>
    <property type="match status" value="1"/>
</dbReference>
<accession>A0A8D5G8X5</accession>
<evidence type="ECO:0000256" key="1">
    <source>
        <dbReference type="ARBA" id="ARBA00022679"/>
    </source>
</evidence>
<dbReference type="InterPro" id="IPR011004">
    <property type="entry name" value="Trimer_LpxA-like_sf"/>
</dbReference>
<dbReference type="Gene3D" id="2.160.10.10">
    <property type="entry name" value="Hexapeptide repeat proteins"/>
    <property type="match status" value="1"/>
</dbReference>
<dbReference type="Pfam" id="PF00132">
    <property type="entry name" value="Hexapep"/>
    <property type="match status" value="1"/>
</dbReference>
<evidence type="ECO:0000256" key="2">
    <source>
        <dbReference type="ARBA" id="ARBA00022737"/>
    </source>
</evidence>
<dbReference type="RefSeq" id="WP_225907138.1">
    <property type="nucleotide sequence ID" value="NZ_AP024110.1"/>
</dbReference>
<dbReference type="InterPro" id="IPR051159">
    <property type="entry name" value="Hexapeptide_acetyltransf"/>
</dbReference>
<dbReference type="PROSITE" id="PS00101">
    <property type="entry name" value="HEXAPEP_TRANSFERASES"/>
    <property type="match status" value="1"/>
</dbReference>
<keyword evidence="5" id="KW-1185">Reference proteome</keyword>
<dbReference type="CDD" id="cd04647">
    <property type="entry name" value="LbH_MAT_like"/>
    <property type="match status" value="1"/>
</dbReference>
<evidence type="ECO:0000313" key="5">
    <source>
        <dbReference type="Proteomes" id="UP000826722"/>
    </source>
</evidence>